<proteinExistence type="predicted"/>
<dbReference type="EMBL" id="ML994624">
    <property type="protein sequence ID" value="KAF2188342.1"/>
    <property type="molecule type" value="Genomic_DNA"/>
</dbReference>
<dbReference type="Proteomes" id="UP000800200">
    <property type="component" value="Unassembled WGS sequence"/>
</dbReference>
<name>A0A6A6EC08_9PEZI</name>
<sequence>MGVATETQPRASNVDRRDVEKRILSNADLSSFVKCWLPGLGIDLAMLYLVFSVSVPQRWKSCDACVCLVCLVIWIPWGFLLSCQMKIVSRLTWGVRLHFIWVLFGPHSTGR</sequence>
<dbReference type="AlphaFoldDB" id="A0A6A6EC08"/>
<keyword evidence="1" id="KW-1133">Transmembrane helix</keyword>
<evidence type="ECO:0000313" key="2">
    <source>
        <dbReference type="EMBL" id="KAF2188342.1"/>
    </source>
</evidence>
<evidence type="ECO:0000313" key="3">
    <source>
        <dbReference type="Proteomes" id="UP000800200"/>
    </source>
</evidence>
<feature type="transmembrane region" description="Helical" evidence="1">
    <location>
        <begin position="36"/>
        <end position="55"/>
    </location>
</feature>
<keyword evidence="1" id="KW-0812">Transmembrane</keyword>
<keyword evidence="1" id="KW-0472">Membrane</keyword>
<keyword evidence="3" id="KW-1185">Reference proteome</keyword>
<protein>
    <submittedName>
        <fullName evidence="2">Uncharacterized protein</fullName>
    </submittedName>
</protein>
<feature type="transmembrane region" description="Helical" evidence="1">
    <location>
        <begin position="62"/>
        <end position="81"/>
    </location>
</feature>
<evidence type="ECO:0000256" key="1">
    <source>
        <dbReference type="SAM" id="Phobius"/>
    </source>
</evidence>
<accession>A0A6A6EC08</accession>
<gene>
    <name evidence="2" type="ORF">K469DRAFT_94212</name>
</gene>
<organism evidence="2 3">
    <name type="scientific">Zopfia rhizophila CBS 207.26</name>
    <dbReference type="NCBI Taxonomy" id="1314779"/>
    <lineage>
        <taxon>Eukaryota</taxon>
        <taxon>Fungi</taxon>
        <taxon>Dikarya</taxon>
        <taxon>Ascomycota</taxon>
        <taxon>Pezizomycotina</taxon>
        <taxon>Dothideomycetes</taxon>
        <taxon>Dothideomycetes incertae sedis</taxon>
        <taxon>Zopfiaceae</taxon>
        <taxon>Zopfia</taxon>
    </lineage>
</organism>
<reference evidence="2" key="1">
    <citation type="journal article" date="2020" name="Stud. Mycol.">
        <title>101 Dothideomycetes genomes: a test case for predicting lifestyles and emergence of pathogens.</title>
        <authorList>
            <person name="Haridas S."/>
            <person name="Albert R."/>
            <person name="Binder M."/>
            <person name="Bloem J."/>
            <person name="Labutti K."/>
            <person name="Salamov A."/>
            <person name="Andreopoulos B."/>
            <person name="Baker S."/>
            <person name="Barry K."/>
            <person name="Bills G."/>
            <person name="Bluhm B."/>
            <person name="Cannon C."/>
            <person name="Castanera R."/>
            <person name="Culley D."/>
            <person name="Daum C."/>
            <person name="Ezra D."/>
            <person name="Gonzalez J."/>
            <person name="Henrissat B."/>
            <person name="Kuo A."/>
            <person name="Liang C."/>
            <person name="Lipzen A."/>
            <person name="Lutzoni F."/>
            <person name="Magnuson J."/>
            <person name="Mondo S."/>
            <person name="Nolan M."/>
            <person name="Ohm R."/>
            <person name="Pangilinan J."/>
            <person name="Park H.-J."/>
            <person name="Ramirez L."/>
            <person name="Alfaro M."/>
            <person name="Sun H."/>
            <person name="Tritt A."/>
            <person name="Yoshinaga Y."/>
            <person name="Zwiers L.-H."/>
            <person name="Turgeon B."/>
            <person name="Goodwin S."/>
            <person name="Spatafora J."/>
            <person name="Crous P."/>
            <person name="Grigoriev I."/>
        </authorList>
    </citation>
    <scope>NUCLEOTIDE SEQUENCE</scope>
    <source>
        <strain evidence="2">CBS 207.26</strain>
    </source>
</reference>